<dbReference type="AlphaFoldDB" id="A0A2H4SAN6"/>
<dbReference type="PROSITE" id="PS51382">
    <property type="entry name" value="SPX"/>
    <property type="match status" value="1"/>
</dbReference>
<evidence type="ECO:0000256" key="3">
    <source>
        <dbReference type="ARBA" id="ARBA00022692"/>
    </source>
</evidence>
<evidence type="ECO:0000256" key="7">
    <source>
        <dbReference type="SAM" id="Phobius"/>
    </source>
</evidence>
<dbReference type="GO" id="GO:0000329">
    <property type="term" value="C:fungal-type vacuole membrane"/>
    <property type="evidence" value="ECO:0007669"/>
    <property type="project" value="TreeGrafter"/>
</dbReference>
<dbReference type="InterPro" id="IPR004331">
    <property type="entry name" value="SPX_dom"/>
</dbReference>
<dbReference type="GO" id="GO:0006799">
    <property type="term" value="P:polyphosphate biosynthetic process"/>
    <property type="evidence" value="ECO:0007669"/>
    <property type="project" value="UniProtKB-ARBA"/>
</dbReference>
<dbReference type="Pfam" id="PF09359">
    <property type="entry name" value="VTC"/>
    <property type="match status" value="1"/>
</dbReference>
<evidence type="ECO:0000313" key="10">
    <source>
        <dbReference type="Proteomes" id="UP000323067"/>
    </source>
</evidence>
<dbReference type="InterPro" id="IPR018966">
    <property type="entry name" value="VTC_domain"/>
</dbReference>
<feature type="compositionally biased region" description="Basic and acidic residues" evidence="6">
    <location>
        <begin position="573"/>
        <end position="582"/>
    </location>
</feature>
<name>A0A2H4SAN6_CORMI</name>
<dbReference type="PANTHER" id="PTHR46140">
    <property type="entry name" value="VACUOLAR TRANSPORTER CHAPERONE 1-RELATED"/>
    <property type="match status" value="1"/>
</dbReference>
<feature type="transmembrane region" description="Helical" evidence="7">
    <location>
        <begin position="739"/>
        <end position="759"/>
    </location>
</feature>
<accession>A0A2H4SAN6</accession>
<evidence type="ECO:0000256" key="6">
    <source>
        <dbReference type="SAM" id="MobiDB-lite"/>
    </source>
</evidence>
<evidence type="ECO:0000256" key="4">
    <source>
        <dbReference type="ARBA" id="ARBA00022989"/>
    </source>
</evidence>
<dbReference type="InterPro" id="IPR003807">
    <property type="entry name" value="DUF202"/>
</dbReference>
<evidence type="ECO:0000259" key="8">
    <source>
        <dbReference type="PROSITE" id="PS51382"/>
    </source>
</evidence>
<evidence type="ECO:0000256" key="5">
    <source>
        <dbReference type="ARBA" id="ARBA00023136"/>
    </source>
</evidence>
<dbReference type="PANTHER" id="PTHR46140:SF2">
    <property type="entry name" value="VACUOLAR TRANSPORTER CHAPERONE 3 COMPLEX SUBUNIT 3-RELATED"/>
    <property type="match status" value="1"/>
</dbReference>
<dbReference type="VEuPathDB" id="FungiDB:CCM_03491"/>
<dbReference type="InterPro" id="IPR042267">
    <property type="entry name" value="VTC_sf"/>
</dbReference>
<keyword evidence="3 7" id="KW-0812">Transmembrane</keyword>
<dbReference type="GO" id="GO:0033254">
    <property type="term" value="C:vacuolar transporter chaperone complex"/>
    <property type="evidence" value="ECO:0007669"/>
    <property type="project" value="TreeGrafter"/>
</dbReference>
<evidence type="ECO:0000313" key="9">
    <source>
        <dbReference type="EMBL" id="ATY60165.1"/>
    </source>
</evidence>
<gene>
    <name evidence="9" type="ORF">A9K55_005493</name>
</gene>
<dbReference type="Proteomes" id="UP000323067">
    <property type="component" value="Chromosome vi"/>
</dbReference>
<feature type="transmembrane region" description="Helical" evidence="7">
    <location>
        <begin position="700"/>
        <end position="719"/>
    </location>
</feature>
<proteinExistence type="predicted"/>
<reference evidence="9 10" key="1">
    <citation type="journal article" date="2017" name="BMC Genomics">
        <title>Chromosome level assembly and secondary metabolite potential of the parasitic fungus Cordyceps militaris.</title>
        <authorList>
            <person name="Kramer G.J."/>
            <person name="Nodwell J.R."/>
        </authorList>
    </citation>
    <scope>NUCLEOTIDE SEQUENCE [LARGE SCALE GENOMIC DNA]</scope>
    <source>
        <strain evidence="9 10">ATCC 34164</strain>
    </source>
</reference>
<organism evidence="9 10">
    <name type="scientific">Cordyceps militaris</name>
    <name type="common">Caterpillar fungus</name>
    <name type="synonym">Clavaria militaris</name>
    <dbReference type="NCBI Taxonomy" id="73501"/>
    <lineage>
        <taxon>Eukaryota</taxon>
        <taxon>Fungi</taxon>
        <taxon>Dikarya</taxon>
        <taxon>Ascomycota</taxon>
        <taxon>Pezizomycotina</taxon>
        <taxon>Sordariomycetes</taxon>
        <taxon>Hypocreomycetidae</taxon>
        <taxon>Hypocreales</taxon>
        <taxon>Cordycipitaceae</taxon>
        <taxon>Cordyceps</taxon>
    </lineage>
</organism>
<dbReference type="CDD" id="cd14480">
    <property type="entry name" value="SPX_VTC2_like"/>
    <property type="match status" value="1"/>
</dbReference>
<evidence type="ECO:0000256" key="2">
    <source>
        <dbReference type="ARBA" id="ARBA00022554"/>
    </source>
</evidence>
<feature type="domain" description="SPX" evidence="8">
    <location>
        <begin position="1"/>
        <end position="157"/>
    </location>
</feature>
<keyword evidence="4 7" id="KW-1133">Transmembrane helix</keyword>
<keyword evidence="2" id="KW-0926">Vacuole</keyword>
<dbReference type="Gene3D" id="3.20.100.30">
    <property type="entry name" value="VTC, catalytic tunnel domain"/>
    <property type="match status" value="1"/>
</dbReference>
<comment type="subcellular location">
    <subcellularLocation>
        <location evidence="1">Vacuole membrane</location>
        <topology evidence="1">Multi-pass membrane protein</topology>
    </subcellularLocation>
</comment>
<dbReference type="OrthoDB" id="6493944at2759"/>
<sequence>MRFGKTLRESINGPWKDKYIDYNKLKTLLREDKFDDDNEVWTEDDENRFCEEIFNVQLEKVAKFQEEQVSLLKDRADAVFAKLKDLAPPAPADGSAPPAVDDATKTSFQELEVELDSIMNEVKELKKYSSINYTGFLKIVKKHDRKRGNRYKVRPMMQHSIAQRPFNSEQGYSALLNKLSIMYYAIRQQLDDDPTLPIDLETQGETLNGERYTAHKCKSKPRHESYVLSFWVHPDNLLEVRTLILRHLPALIYSQQTSKEFDGSESPTVTSLYFDNKTFELYKKKVDSSKGAESLRLRWYGQLSSKPDIFVEQKVADGTGESHESKFTIKDKYVTPFLENEYSMDKTVAKMERQGQSAETVAEYKKTVDNIQNFQQERKLAPVMRANYLRTAFQKPADSRIRISIDTDLAFIREDTLDADRPCRNPDDWHRTDIDDSNMTYPFRNINQSEVSKFPYAVLEIKLREDANRKRPAWVEDLLASHLIHAVPRFSKFVHGVASLFEDHVNALPFWLSDLETDIRKDPLLAFEAEEQRRAQRADDALAVGSLIGTLPSSSYKAAKSSSVGKSYLADRMAAESRDQHAKSLNHRSNAAQHEEEGEGSGSSAHQNGRSNGGYGTLSSVLPALSLSKYAKAKRAQRFQLPEGVVEPTEWIKNAGELKVEPKVWLANERTFLKWQHICILQGALALALYSAAGENTTAAIFGVVYTGIAIFAGGWGYFMLRVRRSMIIERSGKDFDNMIGPIIISIALIVALIANFIIQYRKAFEKMRHNHPDTSAPNYFALDGELR</sequence>
<protein>
    <submittedName>
        <fullName evidence="9">SPX domain</fullName>
    </submittedName>
</protein>
<feature type="region of interest" description="Disordered" evidence="6">
    <location>
        <begin position="572"/>
        <end position="612"/>
    </location>
</feature>
<evidence type="ECO:0000256" key="1">
    <source>
        <dbReference type="ARBA" id="ARBA00004128"/>
    </source>
</evidence>
<keyword evidence="5 7" id="KW-0472">Membrane</keyword>
<dbReference type="InterPro" id="IPR051572">
    <property type="entry name" value="VTC_Complex_Subunit"/>
</dbReference>
<dbReference type="Pfam" id="PF02656">
    <property type="entry name" value="DUF202"/>
    <property type="match status" value="1"/>
</dbReference>
<dbReference type="EMBL" id="CP023323">
    <property type="protein sequence ID" value="ATY60165.1"/>
    <property type="molecule type" value="Genomic_DNA"/>
</dbReference>
<dbReference type="VEuPathDB" id="FungiDB:A9K55_005493"/>